<feature type="transmembrane region" description="Helical" evidence="1">
    <location>
        <begin position="61"/>
        <end position="83"/>
    </location>
</feature>
<keyword evidence="2" id="KW-1185">Reference proteome</keyword>
<name>A0A1I7Y7P7_9BILA</name>
<keyword evidence="1" id="KW-0812">Transmembrane</keyword>
<keyword evidence="1" id="KW-1133">Transmembrane helix</keyword>
<feature type="transmembrane region" description="Helical" evidence="1">
    <location>
        <begin position="25"/>
        <end position="49"/>
    </location>
</feature>
<feature type="transmembrane region" description="Helical" evidence="1">
    <location>
        <begin position="137"/>
        <end position="162"/>
    </location>
</feature>
<keyword evidence="1" id="KW-0472">Membrane</keyword>
<reference evidence="3" key="1">
    <citation type="submission" date="2016-11" db="UniProtKB">
        <authorList>
            <consortium name="WormBaseParasite"/>
        </authorList>
    </citation>
    <scope>IDENTIFICATION</scope>
</reference>
<accession>A0A1I7Y7P7</accession>
<feature type="transmembrane region" description="Helical" evidence="1">
    <location>
        <begin position="104"/>
        <end position="125"/>
    </location>
</feature>
<evidence type="ECO:0000313" key="2">
    <source>
        <dbReference type="Proteomes" id="UP000095287"/>
    </source>
</evidence>
<sequence>MAELGNFQEATLQEYPNNIRNLKRWILIVGSLSQVSIIALSIVHVFARATTMEEMSWTDLVAFFADCHIFIGLPTCYLIGLYLTIVSYRNPGKDFNKIRPRYDLMFPTILPTVYCHLGTVCWFIAALEQAARMDAAWLAWARLLWTSCAVTVFTYFVFVVFISAEVCRLMFWEARDRAVIQAQAQRGLHRFGE</sequence>
<evidence type="ECO:0000256" key="1">
    <source>
        <dbReference type="SAM" id="Phobius"/>
    </source>
</evidence>
<dbReference type="AlphaFoldDB" id="A0A1I7Y7P7"/>
<evidence type="ECO:0000313" key="3">
    <source>
        <dbReference type="WBParaSite" id="L893_g13591.t1"/>
    </source>
</evidence>
<proteinExistence type="predicted"/>
<dbReference type="WBParaSite" id="L893_g13591.t1">
    <property type="protein sequence ID" value="L893_g13591.t1"/>
    <property type="gene ID" value="L893_g13591"/>
</dbReference>
<protein>
    <submittedName>
        <fullName evidence="3">MARVEL domain-containing protein</fullName>
    </submittedName>
</protein>
<dbReference type="Proteomes" id="UP000095287">
    <property type="component" value="Unplaced"/>
</dbReference>
<organism evidence="2 3">
    <name type="scientific">Steinernema glaseri</name>
    <dbReference type="NCBI Taxonomy" id="37863"/>
    <lineage>
        <taxon>Eukaryota</taxon>
        <taxon>Metazoa</taxon>
        <taxon>Ecdysozoa</taxon>
        <taxon>Nematoda</taxon>
        <taxon>Chromadorea</taxon>
        <taxon>Rhabditida</taxon>
        <taxon>Tylenchina</taxon>
        <taxon>Panagrolaimomorpha</taxon>
        <taxon>Strongyloidoidea</taxon>
        <taxon>Steinernematidae</taxon>
        <taxon>Steinernema</taxon>
    </lineage>
</organism>